<evidence type="ECO:0000256" key="1">
    <source>
        <dbReference type="ARBA" id="ARBA00022734"/>
    </source>
</evidence>
<dbReference type="AlphaFoldDB" id="A0A3B3RCM9"/>
<dbReference type="GO" id="GO:0019863">
    <property type="term" value="F:IgE binding"/>
    <property type="evidence" value="ECO:0007669"/>
    <property type="project" value="TreeGrafter"/>
</dbReference>
<dbReference type="Pfam" id="PF00337">
    <property type="entry name" value="Gal-bind_lectin"/>
    <property type="match status" value="1"/>
</dbReference>
<evidence type="ECO:0000313" key="5">
    <source>
        <dbReference type="Ensembl" id="ENSPKIP00000015406.1"/>
    </source>
</evidence>
<dbReference type="GO" id="GO:0030593">
    <property type="term" value="P:neutrophil chemotaxis"/>
    <property type="evidence" value="ECO:0007669"/>
    <property type="project" value="TreeGrafter"/>
</dbReference>
<dbReference type="PROSITE" id="PS51304">
    <property type="entry name" value="GALECTIN"/>
    <property type="match status" value="1"/>
</dbReference>
<dbReference type="FunFam" id="2.60.120.200:FF:000023">
    <property type="entry name" value="Galectin"/>
    <property type="match status" value="1"/>
</dbReference>
<dbReference type="GO" id="GO:0048245">
    <property type="term" value="P:eosinophil chemotaxis"/>
    <property type="evidence" value="ECO:0007669"/>
    <property type="project" value="TreeGrafter"/>
</dbReference>
<name>A0A3B3RCM9_9TELE</name>
<dbReference type="GO" id="GO:0005615">
    <property type="term" value="C:extracellular space"/>
    <property type="evidence" value="ECO:0007669"/>
    <property type="project" value="TreeGrafter"/>
</dbReference>
<dbReference type="GO" id="GO:0043236">
    <property type="term" value="F:laminin binding"/>
    <property type="evidence" value="ECO:0007669"/>
    <property type="project" value="TreeGrafter"/>
</dbReference>
<dbReference type="GO" id="GO:0005634">
    <property type="term" value="C:nucleus"/>
    <property type="evidence" value="ECO:0007669"/>
    <property type="project" value="TreeGrafter"/>
</dbReference>
<protein>
    <recommendedName>
        <fullName evidence="2">Galectin</fullName>
    </recommendedName>
</protein>
<dbReference type="GO" id="GO:0045806">
    <property type="term" value="P:negative regulation of endocytosis"/>
    <property type="evidence" value="ECO:0007669"/>
    <property type="project" value="TreeGrafter"/>
</dbReference>
<dbReference type="PANTHER" id="PTHR11346">
    <property type="entry name" value="GALECTIN"/>
    <property type="match status" value="1"/>
</dbReference>
<dbReference type="GO" id="GO:0005737">
    <property type="term" value="C:cytoplasm"/>
    <property type="evidence" value="ECO:0007669"/>
    <property type="project" value="TreeGrafter"/>
</dbReference>
<feature type="compositionally biased region" description="Polar residues" evidence="3">
    <location>
        <begin position="16"/>
        <end position="36"/>
    </location>
</feature>
<dbReference type="GO" id="GO:0090280">
    <property type="term" value="P:positive regulation of calcium ion import"/>
    <property type="evidence" value="ECO:0007669"/>
    <property type="project" value="TreeGrafter"/>
</dbReference>
<proteinExistence type="predicted"/>
<dbReference type="Ensembl" id="ENSPKIT00000039872.1">
    <property type="protein sequence ID" value="ENSPKIP00000015406.1"/>
    <property type="gene ID" value="ENSPKIG00000002138.1"/>
</dbReference>
<dbReference type="Gene3D" id="2.60.120.200">
    <property type="match status" value="1"/>
</dbReference>
<dbReference type="GO" id="GO:2001237">
    <property type="term" value="P:negative regulation of extrinsic apoptotic signaling pathway"/>
    <property type="evidence" value="ECO:0007669"/>
    <property type="project" value="TreeGrafter"/>
</dbReference>
<dbReference type="GO" id="GO:0050918">
    <property type="term" value="P:positive chemotaxis"/>
    <property type="evidence" value="ECO:0007669"/>
    <property type="project" value="TreeGrafter"/>
</dbReference>
<dbReference type="GO" id="GO:0001772">
    <property type="term" value="C:immunological synapse"/>
    <property type="evidence" value="ECO:0007669"/>
    <property type="project" value="TreeGrafter"/>
</dbReference>
<dbReference type="GO" id="GO:0048246">
    <property type="term" value="P:macrophage chemotaxis"/>
    <property type="evidence" value="ECO:0007669"/>
    <property type="project" value="TreeGrafter"/>
</dbReference>
<dbReference type="InterPro" id="IPR013320">
    <property type="entry name" value="ConA-like_dom_sf"/>
</dbReference>
<dbReference type="InterPro" id="IPR044156">
    <property type="entry name" value="Galectin-like"/>
</dbReference>
<dbReference type="SMART" id="SM00276">
    <property type="entry name" value="GLECT"/>
    <property type="match status" value="1"/>
</dbReference>
<dbReference type="Proteomes" id="UP000261540">
    <property type="component" value="Unplaced"/>
</dbReference>
<dbReference type="CDD" id="cd00070">
    <property type="entry name" value="GLECT"/>
    <property type="match status" value="1"/>
</dbReference>
<dbReference type="GO" id="GO:0002548">
    <property type="term" value="P:monocyte chemotaxis"/>
    <property type="evidence" value="ECO:0007669"/>
    <property type="project" value="TreeGrafter"/>
</dbReference>
<dbReference type="GeneTree" id="ENSGT00940000157224"/>
<feature type="domain" description="Galectin" evidence="4">
    <location>
        <begin position="247"/>
        <end position="369"/>
    </location>
</feature>
<evidence type="ECO:0000313" key="6">
    <source>
        <dbReference type="Proteomes" id="UP000261540"/>
    </source>
</evidence>
<dbReference type="InterPro" id="IPR001079">
    <property type="entry name" value="Galectin_CRD"/>
</dbReference>
<evidence type="ECO:0000256" key="2">
    <source>
        <dbReference type="RuleBase" id="RU102079"/>
    </source>
</evidence>
<feature type="region of interest" description="Disordered" evidence="3">
    <location>
        <begin position="1"/>
        <end position="114"/>
    </location>
</feature>
<reference evidence="5" key="2">
    <citation type="submission" date="2025-09" db="UniProtKB">
        <authorList>
            <consortium name="Ensembl"/>
        </authorList>
    </citation>
    <scope>IDENTIFICATION</scope>
</reference>
<organism evidence="5 6">
    <name type="scientific">Paramormyrops kingsleyae</name>
    <dbReference type="NCBI Taxonomy" id="1676925"/>
    <lineage>
        <taxon>Eukaryota</taxon>
        <taxon>Metazoa</taxon>
        <taxon>Chordata</taxon>
        <taxon>Craniata</taxon>
        <taxon>Vertebrata</taxon>
        <taxon>Euteleostomi</taxon>
        <taxon>Actinopterygii</taxon>
        <taxon>Neopterygii</taxon>
        <taxon>Teleostei</taxon>
        <taxon>Osteoglossocephala</taxon>
        <taxon>Osteoglossomorpha</taxon>
        <taxon>Osteoglossiformes</taxon>
        <taxon>Mormyridae</taxon>
        <taxon>Paramormyrops</taxon>
    </lineage>
</organism>
<dbReference type="SMART" id="SM00908">
    <property type="entry name" value="Gal-bind_lectin"/>
    <property type="match status" value="1"/>
</dbReference>
<feature type="region of interest" description="Disordered" evidence="3">
    <location>
        <begin position="150"/>
        <end position="177"/>
    </location>
</feature>
<dbReference type="SUPFAM" id="SSF49899">
    <property type="entry name" value="Concanavalin A-like lectins/glucanases"/>
    <property type="match status" value="1"/>
</dbReference>
<reference evidence="5" key="1">
    <citation type="submission" date="2025-08" db="UniProtKB">
        <authorList>
            <consortium name="Ensembl"/>
        </authorList>
    </citation>
    <scope>IDENTIFICATION</scope>
</reference>
<keyword evidence="6" id="KW-1185">Reference proteome</keyword>
<keyword evidence="1 2" id="KW-0430">Lectin</keyword>
<sequence>MDDFSLSDAIDDDASGQTSKMGKSQMPGSTNRQTENLGWPKAAPGAPHFVTPGAPQPSAPSFPGAAGQYPSVPTSSGHYHPGSGVPGQYPGTPSMAAGYPGSQNSHGPGAPAQLPFYHNPYPAGGNAPGQFPGGSAQPYLPGIAGSFPSGPGVAPGHFPSPPYPSGQSAGAYVPGRPGSFPAVTESSAFPHFPGSGYPPMPAGTWGMPGPFPTQPGYSGYNPDPMGRYPNPSFGGQPAPGGMPEVPFHLPLHAGLMPGVMITIVGEPMLNAKRFHVDFVKEADVAFHFNPRFNERIIVRNTNVGGEWGPEEREGLFPFDEGRRFELKILVEEDMFKVAVDGSHLLEYEHRVGGLEEVTLLRIEDPADTH</sequence>
<accession>A0A3B3RCM9</accession>
<dbReference type="PANTHER" id="PTHR11346:SF179">
    <property type="entry name" value="GALECTIN"/>
    <property type="match status" value="1"/>
</dbReference>
<evidence type="ECO:0000259" key="4">
    <source>
        <dbReference type="PROSITE" id="PS51304"/>
    </source>
</evidence>
<dbReference type="GO" id="GO:0048030">
    <property type="term" value="F:disaccharide binding"/>
    <property type="evidence" value="ECO:0007669"/>
    <property type="project" value="TreeGrafter"/>
</dbReference>
<feature type="compositionally biased region" description="Acidic residues" evidence="3">
    <location>
        <begin position="1"/>
        <end position="14"/>
    </location>
</feature>
<evidence type="ECO:0000256" key="3">
    <source>
        <dbReference type="SAM" id="MobiDB-lite"/>
    </source>
</evidence>